<dbReference type="GO" id="GO:0004557">
    <property type="term" value="F:alpha-galactosidase activity"/>
    <property type="evidence" value="ECO:0007669"/>
    <property type="project" value="UniProtKB-EC"/>
</dbReference>
<dbReference type="Gene3D" id="2.60.40.1180">
    <property type="entry name" value="Golgi alpha-mannosidase II"/>
    <property type="match status" value="1"/>
</dbReference>
<keyword evidence="8" id="KW-1133">Transmembrane helix</keyword>
<dbReference type="EMBL" id="JAEPQZ010000001">
    <property type="protein sequence ID" value="KAG2186131.1"/>
    <property type="molecule type" value="Genomic_DNA"/>
</dbReference>
<keyword evidence="6 7" id="KW-0326">Glycosidase</keyword>
<keyword evidence="5 7" id="KW-0378">Hydrolase</keyword>
<evidence type="ECO:0000256" key="1">
    <source>
        <dbReference type="ARBA" id="ARBA00001255"/>
    </source>
</evidence>
<dbReference type="PROSITE" id="PS00512">
    <property type="entry name" value="ALPHA_GALACTOSIDASE"/>
    <property type="match status" value="1"/>
</dbReference>
<dbReference type="CDD" id="cd14792">
    <property type="entry name" value="GH27"/>
    <property type="match status" value="1"/>
</dbReference>
<proteinExistence type="inferred from homology"/>
<evidence type="ECO:0000256" key="7">
    <source>
        <dbReference type="RuleBase" id="RU361168"/>
    </source>
</evidence>
<organism evidence="10 11">
    <name type="scientific">Mortierella isabellina</name>
    <name type="common">Filamentous fungus</name>
    <name type="synonym">Umbelopsis isabellina</name>
    <dbReference type="NCBI Taxonomy" id="91625"/>
    <lineage>
        <taxon>Eukaryota</taxon>
        <taxon>Fungi</taxon>
        <taxon>Fungi incertae sedis</taxon>
        <taxon>Mucoromycota</taxon>
        <taxon>Mucoromycotina</taxon>
        <taxon>Umbelopsidomycetes</taxon>
        <taxon>Umbelopsidales</taxon>
        <taxon>Umbelopsidaceae</taxon>
        <taxon>Umbelopsis</taxon>
    </lineage>
</organism>
<dbReference type="InterPro" id="IPR041233">
    <property type="entry name" value="Melibiase_C"/>
</dbReference>
<feature type="transmembrane region" description="Helical" evidence="8">
    <location>
        <begin position="642"/>
        <end position="664"/>
    </location>
</feature>
<evidence type="ECO:0000256" key="2">
    <source>
        <dbReference type="ARBA" id="ARBA00009743"/>
    </source>
</evidence>
<keyword evidence="7" id="KW-1015">Disulfide bond</keyword>
<evidence type="ECO:0000256" key="5">
    <source>
        <dbReference type="ARBA" id="ARBA00022801"/>
    </source>
</evidence>
<keyword evidence="11" id="KW-1185">Reference proteome</keyword>
<dbReference type="SUPFAM" id="SSF51011">
    <property type="entry name" value="Glycosyl hydrolase domain"/>
    <property type="match status" value="1"/>
</dbReference>
<dbReference type="Proteomes" id="UP000654370">
    <property type="component" value="Unassembled WGS sequence"/>
</dbReference>
<evidence type="ECO:0000313" key="10">
    <source>
        <dbReference type="EMBL" id="KAG2186131.1"/>
    </source>
</evidence>
<evidence type="ECO:0000256" key="6">
    <source>
        <dbReference type="ARBA" id="ARBA00023295"/>
    </source>
</evidence>
<dbReference type="InterPro" id="IPR002241">
    <property type="entry name" value="Glyco_hydro_27"/>
</dbReference>
<evidence type="ECO:0000313" key="11">
    <source>
        <dbReference type="Proteomes" id="UP000654370"/>
    </source>
</evidence>
<dbReference type="GO" id="GO:0005975">
    <property type="term" value="P:carbohydrate metabolic process"/>
    <property type="evidence" value="ECO:0007669"/>
    <property type="project" value="InterPro"/>
</dbReference>
<evidence type="ECO:0000256" key="8">
    <source>
        <dbReference type="SAM" id="Phobius"/>
    </source>
</evidence>
<comment type="similarity">
    <text evidence="2 7">Belongs to the glycosyl hydrolase 27 family.</text>
</comment>
<keyword evidence="8" id="KW-0472">Membrane</keyword>
<accession>A0A8H7Q5E2</accession>
<dbReference type="Gene3D" id="3.20.20.70">
    <property type="entry name" value="Aldolase class I"/>
    <property type="match status" value="1"/>
</dbReference>
<dbReference type="PRINTS" id="PR00740">
    <property type="entry name" value="GLHYDRLASE27"/>
</dbReference>
<sequence>TRLNYTITFIQSGNIDMRILLYAALLLPLPTFALMDGLSATPPMGWNTWNKYGCNIQDKLVRETADVMVKKGFLKAGYKYLNLDDCWQSENRDYNGSIIVDRYSFPHGISAVADYVHSKGLYFGIYSSAGYQTCAGNFIICFLVRQNALALHAFLYLPGKILGRMASLGHEVDDAKDYASWTVDFLKYDNCNFRDGISGKERYKRMGDALKATGRNITFSICNWGSENPWEWANEIGHTFRTHDDIIASWDSVVEILDVHAQVVHYGGPGHWADPDMLEVGNGALTVEESRTHFSLWAAMKAPLILGNDLTNMPEWVYKILTNANAISVNQDPLGLPALRVVHLPGELDIWAGPLSGGSMVVVLVNYRDSRQTLSFAPTVLDYFGDYIQIEDLWTGKTYEVVDSQYVRWSSSVPAHGCKMLKLSNGTSVPYLEGVDNQSSNDTSFVTGIKDASSTGKVEVLAESIYEAEAIVNSVSGLSRRKGGCAACTSQARVIAIGKVHPLESGSLTFNNITGPGHYKIVLRYMDCLSWSSCGDYWTRRWGLRLRVNHGESTYVWLRKIGNLEDVRQFSMGVYLDKDINSITLDNPEGDGPSMDSIMLIRSSDQSVQKLKGEIWTLGTSSEDPLAGDFWILTGLRYIFDYLLDAAILLSGLSLLGAGAYFTVRCVKIRMARLRPSYQQVQSSDETELPTVKFLESTTNIL</sequence>
<dbReference type="InterPro" id="IPR017853">
    <property type="entry name" value="GH"/>
</dbReference>
<evidence type="ECO:0000256" key="3">
    <source>
        <dbReference type="ARBA" id="ARBA00012755"/>
    </source>
</evidence>
<feature type="non-terminal residue" evidence="10">
    <location>
        <position position="1"/>
    </location>
</feature>
<dbReference type="AlphaFoldDB" id="A0A8H7Q5E2"/>
<evidence type="ECO:0000256" key="4">
    <source>
        <dbReference type="ARBA" id="ARBA00022729"/>
    </source>
</evidence>
<comment type="caution">
    <text evidence="10">The sequence shown here is derived from an EMBL/GenBank/DDBJ whole genome shotgun (WGS) entry which is preliminary data.</text>
</comment>
<feature type="domain" description="Alpha galactosidase C-terminal" evidence="9">
    <location>
        <begin position="346"/>
        <end position="423"/>
    </location>
</feature>
<dbReference type="InterPro" id="IPR013785">
    <property type="entry name" value="Aldolase_TIM"/>
</dbReference>
<evidence type="ECO:0000259" key="9">
    <source>
        <dbReference type="Pfam" id="PF17801"/>
    </source>
</evidence>
<dbReference type="PANTHER" id="PTHR11452">
    <property type="entry name" value="ALPHA-GALACTOSIDASE/ALPHA-N-ACETYLGALACTOSAMINIDASE"/>
    <property type="match status" value="1"/>
</dbReference>
<keyword evidence="8" id="KW-0812">Transmembrane</keyword>
<dbReference type="PANTHER" id="PTHR11452:SF75">
    <property type="entry name" value="ALPHA-GALACTOSIDASE MEL1"/>
    <property type="match status" value="1"/>
</dbReference>
<dbReference type="EC" id="3.2.1.22" evidence="3 7"/>
<dbReference type="Pfam" id="PF16499">
    <property type="entry name" value="Melibiase_2"/>
    <property type="match status" value="2"/>
</dbReference>
<comment type="catalytic activity">
    <reaction evidence="1 7">
        <text>Hydrolysis of terminal, non-reducing alpha-D-galactose residues in alpha-D-galactosides, including galactose oligosaccharides, galactomannans and galactolipids.</text>
        <dbReference type="EC" id="3.2.1.22"/>
    </reaction>
</comment>
<dbReference type="InterPro" id="IPR000111">
    <property type="entry name" value="Glyco_hydro_27/36_CS"/>
</dbReference>
<protein>
    <recommendedName>
        <fullName evidence="3 7">Alpha-galactosidase</fullName>
        <ecNumber evidence="3 7">3.2.1.22</ecNumber>
    </recommendedName>
    <alternativeName>
        <fullName evidence="7">Melibiase</fullName>
    </alternativeName>
</protein>
<dbReference type="Pfam" id="PF17801">
    <property type="entry name" value="Melibiase_C"/>
    <property type="match status" value="1"/>
</dbReference>
<gene>
    <name evidence="10" type="ORF">INT43_002569</name>
</gene>
<keyword evidence="4" id="KW-0732">Signal</keyword>
<reference evidence="10" key="1">
    <citation type="submission" date="2020-12" db="EMBL/GenBank/DDBJ databases">
        <title>Metabolic potential, ecology and presence of endohyphal bacteria is reflected in genomic diversity of Mucoromycotina.</title>
        <authorList>
            <person name="Muszewska A."/>
            <person name="Okrasinska A."/>
            <person name="Steczkiewicz K."/>
            <person name="Drgas O."/>
            <person name="Orlowska M."/>
            <person name="Perlinska-Lenart U."/>
            <person name="Aleksandrzak-Piekarczyk T."/>
            <person name="Szatraj K."/>
            <person name="Zielenkiewicz U."/>
            <person name="Pilsyk S."/>
            <person name="Malc E."/>
            <person name="Mieczkowski P."/>
            <person name="Kruszewska J.S."/>
            <person name="Biernat P."/>
            <person name="Pawlowska J."/>
        </authorList>
    </citation>
    <scope>NUCLEOTIDE SEQUENCE</scope>
    <source>
        <strain evidence="10">WA0000067209</strain>
    </source>
</reference>
<dbReference type="SUPFAM" id="SSF51445">
    <property type="entry name" value="(Trans)glycosidases"/>
    <property type="match status" value="1"/>
</dbReference>
<dbReference type="Gene3D" id="2.60.120.260">
    <property type="entry name" value="Galactose-binding domain-like"/>
    <property type="match status" value="1"/>
</dbReference>
<dbReference type="InterPro" id="IPR013780">
    <property type="entry name" value="Glyco_hydro_b"/>
</dbReference>
<dbReference type="OrthoDB" id="5795902at2759"/>
<dbReference type="FunFam" id="3.20.20.70:FF:000197">
    <property type="entry name" value="Alpha-galactosidase"/>
    <property type="match status" value="1"/>
</dbReference>
<name>A0A8H7Q5E2_MORIS</name>